<protein>
    <submittedName>
        <fullName evidence="1">Uncharacterized protein</fullName>
    </submittedName>
</protein>
<reference evidence="1 2" key="1">
    <citation type="journal article" date="2016" name="Nat. Commun.">
        <title>Thousands of microbial genomes shed light on interconnected biogeochemical processes in an aquifer system.</title>
        <authorList>
            <person name="Anantharaman K."/>
            <person name="Brown C.T."/>
            <person name="Hug L.A."/>
            <person name="Sharon I."/>
            <person name="Castelle C.J."/>
            <person name="Probst A.J."/>
            <person name="Thomas B.C."/>
            <person name="Singh A."/>
            <person name="Wilkins M.J."/>
            <person name="Karaoz U."/>
            <person name="Brodie E.L."/>
            <person name="Williams K.H."/>
            <person name="Hubbard S.S."/>
            <person name="Banfield J.F."/>
        </authorList>
    </citation>
    <scope>NUCLEOTIDE SEQUENCE [LARGE SCALE GENOMIC DNA]</scope>
</reference>
<sequence>MSSRESLHAELAATQATKASFDTALEKAIATGDTTEAERLQVELTDKIQALKEKLNPFEARLHLKEQYETQKTTLAKVGILEPLRDGSLGIKGVDGKDYTFPSYQEVANRLKEKKEVISQKTAQGFTKLQIVPFGMSLDQLFEKYKAALQKHFDENKLFYTKKNQDDLNEPLEPITKLNDDGPLYIWDKYNQADTNGNLVYYPTQFTKDNHGGMTKAEVLARDKQGWQIELHEDLPNIPRGGKEKTVGGRPQLDTAGTSIASFIAQGQTIPCPTEYLKAIQNNQIYRHERGMTPEDQLTYALTHLEATNQVIDDYAGKGSFSYQLGAWFPASGHVPGAFWRRGVHRAYMGRRGPGGRVDSCGVRSAVGV</sequence>
<evidence type="ECO:0000313" key="2">
    <source>
        <dbReference type="Proteomes" id="UP000176413"/>
    </source>
</evidence>
<accession>A0A1F6MAI6</accession>
<gene>
    <name evidence="1" type="ORF">A3D53_02225</name>
</gene>
<dbReference type="Proteomes" id="UP000176413">
    <property type="component" value="Unassembled WGS sequence"/>
</dbReference>
<name>A0A1F6MAI6_9BACT</name>
<comment type="caution">
    <text evidence="1">The sequence shown here is derived from an EMBL/GenBank/DDBJ whole genome shotgun (WGS) entry which is preliminary data.</text>
</comment>
<proteinExistence type="predicted"/>
<organism evidence="1 2">
    <name type="scientific">Candidatus Magasanikbacteria bacterium RIFCSPHIGHO2_02_FULL_45_10</name>
    <dbReference type="NCBI Taxonomy" id="1798679"/>
    <lineage>
        <taxon>Bacteria</taxon>
        <taxon>Candidatus Magasanikiibacteriota</taxon>
    </lineage>
</organism>
<evidence type="ECO:0000313" key="1">
    <source>
        <dbReference type="EMBL" id="OGH68672.1"/>
    </source>
</evidence>
<dbReference type="AlphaFoldDB" id="A0A1F6MAI6"/>
<dbReference type="EMBL" id="MFQA01000034">
    <property type="protein sequence ID" value="OGH68672.1"/>
    <property type="molecule type" value="Genomic_DNA"/>
</dbReference>